<evidence type="ECO:0000256" key="10">
    <source>
        <dbReference type="ARBA" id="ARBA00023242"/>
    </source>
</evidence>
<feature type="compositionally biased region" description="Acidic residues" evidence="16">
    <location>
        <begin position="242"/>
        <end position="270"/>
    </location>
</feature>
<comment type="function">
    <text evidence="12">Bifunctional mRNA-capping enzyme exhibiting RNA 5'-triphosphate monophosphatase activity in the N-terminal part and mRNA guanylyltransferase activity in the C-terminal part. Catalyzes the first two steps of cap formation: by removing the gamma-phosphate from the 5'-triphosphate end of nascent mRNA to yield a diphosphate end, and by transferring the GMP moiety of GTP to the 5'-diphosphate terminus of RNA via a covalent enzyme-GMP reaction intermediate.</text>
</comment>
<evidence type="ECO:0000256" key="15">
    <source>
        <dbReference type="PIRSR" id="PIRSR036958-3"/>
    </source>
</evidence>
<dbReference type="PROSITE" id="PS50056">
    <property type="entry name" value="TYR_PHOSPHATASE_2"/>
    <property type="match status" value="1"/>
</dbReference>
<evidence type="ECO:0000256" key="1">
    <source>
        <dbReference type="ARBA" id="ARBA00004123"/>
    </source>
</evidence>
<feature type="compositionally biased region" description="Gly residues" evidence="16">
    <location>
        <begin position="271"/>
        <end position="281"/>
    </location>
</feature>
<evidence type="ECO:0000256" key="5">
    <source>
        <dbReference type="ARBA" id="ARBA00022741"/>
    </source>
</evidence>
<dbReference type="eggNOG" id="KOG2386">
    <property type="taxonomic scope" value="Eukaryota"/>
</dbReference>
<dbReference type="Pfam" id="PF00782">
    <property type="entry name" value="DSPc"/>
    <property type="match status" value="1"/>
</dbReference>
<feature type="active site" description="Phosphocysteine intermediate" evidence="13">
    <location>
        <position position="132"/>
    </location>
</feature>
<dbReference type="GO" id="GO:0005524">
    <property type="term" value="F:ATP binding"/>
    <property type="evidence" value="ECO:0007669"/>
    <property type="project" value="InterPro"/>
</dbReference>
<comment type="similarity">
    <text evidence="12">In the N-terminal section; belongs to the non-receptor class of the protein-tyrosine phosphatase family.</text>
</comment>
<dbReference type="CDD" id="cd17664">
    <property type="entry name" value="Mce1_N"/>
    <property type="match status" value="1"/>
</dbReference>
<dbReference type="Gene3D" id="3.30.1490.430">
    <property type="match status" value="1"/>
</dbReference>
<dbReference type="InterPro" id="IPR051029">
    <property type="entry name" value="mRNA_Capping_Enz/RNA_Phosphat"/>
</dbReference>
<dbReference type="PANTHER" id="PTHR10367">
    <property type="entry name" value="MRNA-CAPPING ENZYME"/>
    <property type="match status" value="1"/>
</dbReference>
<dbReference type="KEGG" id="mde:101893695"/>
<dbReference type="STRING" id="7370.A0A1I8N707"/>
<dbReference type="SUPFAM" id="SSF50249">
    <property type="entry name" value="Nucleic acid-binding proteins"/>
    <property type="match status" value="1"/>
</dbReference>
<dbReference type="InterPro" id="IPR017074">
    <property type="entry name" value="mRNA_cap_enz_bifunc"/>
</dbReference>
<evidence type="ECO:0000313" key="19">
    <source>
        <dbReference type="EnsemblMetazoa" id="MDOA012202-PB"/>
    </source>
</evidence>
<comment type="catalytic activity">
    <reaction evidence="11">
        <text>a 5'-end diphospho-ribonucleoside in mRNA + GTP + H(+) = a 5'-end (5'-triphosphoguanosine)-ribonucleoside in mRNA + diphosphate</text>
        <dbReference type="Rhea" id="RHEA:67012"/>
        <dbReference type="Rhea" id="RHEA-COMP:17165"/>
        <dbReference type="Rhea" id="RHEA-COMP:17166"/>
        <dbReference type="ChEBI" id="CHEBI:15378"/>
        <dbReference type="ChEBI" id="CHEBI:33019"/>
        <dbReference type="ChEBI" id="CHEBI:37565"/>
        <dbReference type="ChEBI" id="CHEBI:167616"/>
        <dbReference type="ChEBI" id="CHEBI:167617"/>
        <dbReference type="EC" id="2.7.7.50"/>
    </reaction>
    <physiologicalReaction direction="left-to-right" evidence="11">
        <dbReference type="Rhea" id="RHEA:67013"/>
    </physiologicalReaction>
</comment>
<reference evidence="19" key="1">
    <citation type="submission" date="2020-05" db="UniProtKB">
        <authorList>
            <consortium name="EnsemblMetazoa"/>
        </authorList>
    </citation>
    <scope>IDENTIFICATION</scope>
    <source>
        <strain evidence="19">Aabys</strain>
    </source>
</reference>
<dbReference type="FunFam" id="3.90.190.10:FF:000040">
    <property type="entry name" value="mRNA-capping enzyme"/>
    <property type="match status" value="1"/>
</dbReference>
<dbReference type="RefSeq" id="XP_005182334.2">
    <property type="nucleotide sequence ID" value="XM_005182277.4"/>
</dbReference>
<evidence type="ECO:0000256" key="11">
    <source>
        <dbReference type="ARBA" id="ARBA00044624"/>
    </source>
</evidence>
<dbReference type="GO" id="GO:0140818">
    <property type="term" value="F:mRNA 5'-triphosphate monophosphatase activity"/>
    <property type="evidence" value="ECO:0007669"/>
    <property type="project" value="UniProtKB-EC"/>
</dbReference>
<feature type="active site" description="N6-GMP-lysine intermediate" evidence="14">
    <location>
        <position position="361"/>
    </location>
</feature>
<dbReference type="FunFam" id="2.40.50.140:FF:000291">
    <property type="entry name" value="mRNA-capping enzyme"/>
    <property type="match status" value="1"/>
</dbReference>
<evidence type="ECO:0000256" key="4">
    <source>
        <dbReference type="ARBA" id="ARBA00022695"/>
    </source>
</evidence>
<evidence type="ECO:0000256" key="7">
    <source>
        <dbReference type="ARBA" id="ARBA00022912"/>
    </source>
</evidence>
<keyword evidence="6 12" id="KW-0378">Hydrolase</keyword>
<dbReference type="InterPro" id="IPR020422">
    <property type="entry name" value="TYR_PHOSPHATASE_DUAL_dom"/>
</dbReference>
<comment type="catalytic activity">
    <reaction evidence="12">
        <text>a 5'-end triphospho-ribonucleoside in mRNA + H2O = a 5'-end diphospho-ribonucleoside in mRNA + phosphate + H(+)</text>
        <dbReference type="Rhea" id="RHEA:67004"/>
        <dbReference type="Rhea" id="RHEA-COMP:17164"/>
        <dbReference type="Rhea" id="RHEA-COMP:17165"/>
        <dbReference type="ChEBI" id="CHEBI:15377"/>
        <dbReference type="ChEBI" id="CHEBI:15378"/>
        <dbReference type="ChEBI" id="CHEBI:43474"/>
        <dbReference type="ChEBI" id="CHEBI:167616"/>
        <dbReference type="ChEBI" id="CHEBI:167618"/>
        <dbReference type="EC" id="3.6.1.74"/>
    </reaction>
</comment>
<dbReference type="EC" id="2.7.7.50" evidence="12"/>
<gene>
    <name evidence="19" type="primary">101893695</name>
</gene>
<evidence type="ECO:0000256" key="2">
    <source>
        <dbReference type="ARBA" id="ARBA00022664"/>
    </source>
</evidence>
<organism evidence="19">
    <name type="scientific">Musca domestica</name>
    <name type="common">House fly</name>
    <dbReference type="NCBI Taxonomy" id="7370"/>
    <lineage>
        <taxon>Eukaryota</taxon>
        <taxon>Metazoa</taxon>
        <taxon>Ecdysozoa</taxon>
        <taxon>Arthropoda</taxon>
        <taxon>Hexapoda</taxon>
        <taxon>Insecta</taxon>
        <taxon>Pterygota</taxon>
        <taxon>Neoptera</taxon>
        <taxon>Endopterygota</taxon>
        <taxon>Diptera</taxon>
        <taxon>Brachycera</taxon>
        <taxon>Muscomorpha</taxon>
        <taxon>Muscoidea</taxon>
        <taxon>Muscidae</taxon>
        <taxon>Musca</taxon>
    </lineage>
</organism>
<keyword evidence="5 12" id="KW-0547">Nucleotide-binding</keyword>
<dbReference type="PROSITE" id="PS50054">
    <property type="entry name" value="TYR_PHOSPHATASE_DUAL"/>
    <property type="match status" value="1"/>
</dbReference>
<feature type="domain" description="Tyrosine specific protein phosphatases" evidence="18">
    <location>
        <begin position="110"/>
        <end position="177"/>
    </location>
</feature>
<feature type="compositionally biased region" description="Low complexity" evidence="16">
    <location>
        <begin position="669"/>
        <end position="685"/>
    </location>
</feature>
<feature type="domain" description="Tyrosine-protein phosphatase" evidence="17">
    <location>
        <begin position="22"/>
        <end position="189"/>
    </location>
</feature>
<proteinExistence type="inferred from homology"/>
<keyword evidence="8 12" id="KW-0506">mRNA capping</keyword>
<dbReference type="Gene3D" id="2.40.50.140">
    <property type="entry name" value="Nucleic acid-binding proteins"/>
    <property type="match status" value="1"/>
</dbReference>
<dbReference type="VEuPathDB" id="VectorBase:MDOA012202"/>
<dbReference type="GO" id="GO:0004721">
    <property type="term" value="F:phosphoprotein phosphatase activity"/>
    <property type="evidence" value="ECO:0007669"/>
    <property type="project" value="UniProtKB-UniRule"/>
</dbReference>
<keyword evidence="4 12" id="KW-0548">Nucleotidyltransferase</keyword>
<keyword evidence="7" id="KW-0904">Protein phosphatase</keyword>
<dbReference type="EC" id="3.6.1.74" evidence="12"/>
<dbReference type="InterPro" id="IPR016130">
    <property type="entry name" value="Tyr_Pase_AS"/>
</dbReference>
<protein>
    <recommendedName>
        <fullName evidence="12">mRNA-capping enzyme</fullName>
    </recommendedName>
    <domain>
        <recommendedName>
            <fullName evidence="12">mRNA 5'-triphosphate monophosphatase</fullName>
            <ecNumber evidence="12">3.6.1.74</ecNumber>
        </recommendedName>
        <alternativeName>
            <fullName evidence="12">mRNA 5'-phosphatase</fullName>
        </alternativeName>
    </domain>
    <domain>
        <recommendedName>
            <fullName evidence="12">mRNA guanylyltransferase</fullName>
            <ecNumber evidence="12">2.7.7.50</ecNumber>
        </recommendedName>
        <alternativeName>
            <fullName evidence="12">GTP--RNA guanylyltransferase</fullName>
            <shortName evidence="12">GTase</shortName>
        </alternativeName>
    </domain>
</protein>
<dbReference type="PROSITE" id="PS00383">
    <property type="entry name" value="TYR_PHOSPHATASE_1"/>
    <property type="match status" value="1"/>
</dbReference>
<dbReference type="VEuPathDB" id="VectorBase:MDOMA2_017881"/>
<dbReference type="Gene3D" id="3.90.190.10">
    <property type="entry name" value="Protein tyrosine phosphatase superfamily"/>
    <property type="match status" value="1"/>
</dbReference>
<comment type="similarity">
    <text evidence="12">In the C-terminal section; belongs to the eukaryotic GTase family.</text>
</comment>
<sequence length="691" mass="79250">MSNGNRGPGPIPNRWLYCPRKSEGIIAEKFIAFKTPLSAAFDEQMPMECLFHPEMIFGYCKTLKLNLGLWIDLTNTKRFYDRGVVEAKGTQYVKLQCRGHGETPSPEQTQSFIEIVDNFINDRPFDLIGVHCTHGFNRTGFLIASYLVERLDFSVEAALAMFSKIRPPGIYKQDYINELYRRYDDEEDAPPAPELPGWCLEYDDSDRGNKRKYEETAHSSNSQMAKAARSAHSNGSLGLIDSLDDGGDNEAEDGDDQAEGDDANEADGDGNDNGGEGGGTSANGKPRKKKRHELMIKNAKFMDGVPGVTWVSDQPRLGDLQQKVQDMCGWKKSGFPGCQPVSMDRQNMKRLQEIPYRVSWKADGTRYMMLINKRDEIFFIDRNNSVFEVENLTFLKYNNLNEHLEDTLLDGEMVLDKYNGQITPRYLIYDIIKIGNRDIGKENFYPNRLQCIDMEIIMPRHKAIEKGIINRPSEPFSLRKKDFWDIRQSASLLGEKFAKSLCHEPDGLIFQPSEQPYTAGVCPDVFKWKPLDMNSVDFRLKVHTESGPGILPRKVCYLFVGGHDPPFAQMAHTKSIKAMNLDNKIVECTINGQGQWELMRERTDKTMPNSYNTAMSVIESIRNPVTKDILLHFIHHNGYRNDNDMMPPPRSNNQHHHHNNQQHHHQRQHQQQQQQQRQHYQQPQQVRPPPN</sequence>
<dbReference type="GO" id="GO:0004651">
    <property type="term" value="F:polynucleotide 5'-phosphatase activity"/>
    <property type="evidence" value="ECO:0007669"/>
    <property type="project" value="UniProtKB-UniRule"/>
</dbReference>
<evidence type="ECO:0000256" key="8">
    <source>
        <dbReference type="ARBA" id="ARBA00023042"/>
    </source>
</evidence>
<dbReference type="SUPFAM" id="SSF52799">
    <property type="entry name" value="(Phosphotyrosine protein) phosphatases II"/>
    <property type="match status" value="1"/>
</dbReference>
<evidence type="ECO:0000256" key="3">
    <source>
        <dbReference type="ARBA" id="ARBA00022679"/>
    </source>
</evidence>
<dbReference type="PIRSF" id="PIRSF036958">
    <property type="entry name" value="mRNA_capping_HCE"/>
    <property type="match status" value="1"/>
</dbReference>
<name>A0A1I8N707_MUSDO</name>
<evidence type="ECO:0000259" key="17">
    <source>
        <dbReference type="PROSITE" id="PS50054"/>
    </source>
</evidence>
<dbReference type="CDD" id="cd07895">
    <property type="entry name" value="Adenylation_mRNA_capping"/>
    <property type="match status" value="1"/>
</dbReference>
<dbReference type="InterPro" id="IPR029021">
    <property type="entry name" value="Prot-tyrosine_phosphatase-like"/>
</dbReference>
<evidence type="ECO:0000256" key="13">
    <source>
        <dbReference type="PIRSR" id="PIRSR036958-1"/>
    </source>
</evidence>
<dbReference type="FunFam" id="3.30.470.30:FF:000040">
    <property type="entry name" value="mRNA-capping enzyme"/>
    <property type="match status" value="1"/>
</dbReference>
<dbReference type="InterPro" id="IPR000340">
    <property type="entry name" value="Dual-sp_phosphatase_cat-dom"/>
</dbReference>
<feature type="binding site" evidence="15">
    <location>
        <begin position="600"/>
        <end position="605"/>
    </location>
    <ligand>
        <name>GTP</name>
        <dbReference type="ChEBI" id="CHEBI:37565"/>
    </ligand>
</feature>
<dbReference type="PANTHER" id="PTHR10367:SF17">
    <property type="entry name" value="MRNA-CAPPING ENZYME"/>
    <property type="match status" value="1"/>
</dbReference>
<dbReference type="GO" id="GO:0006370">
    <property type="term" value="P:7-methylguanosine mRNA capping"/>
    <property type="evidence" value="ECO:0007669"/>
    <property type="project" value="UniProtKB-UniRule"/>
</dbReference>
<dbReference type="AlphaFoldDB" id="A0A1I8N707"/>
<dbReference type="GO" id="GO:0005525">
    <property type="term" value="F:GTP binding"/>
    <property type="evidence" value="ECO:0007669"/>
    <property type="project" value="UniProtKB-UniRule"/>
</dbReference>
<evidence type="ECO:0000256" key="16">
    <source>
        <dbReference type="SAM" id="MobiDB-lite"/>
    </source>
</evidence>
<evidence type="ECO:0000256" key="6">
    <source>
        <dbReference type="ARBA" id="ARBA00022801"/>
    </source>
</evidence>
<dbReference type="SUPFAM" id="SSF56091">
    <property type="entry name" value="DNA ligase/mRNA capping enzyme, catalytic domain"/>
    <property type="match status" value="1"/>
</dbReference>
<dbReference type="OrthoDB" id="200924at2759"/>
<keyword evidence="9 12" id="KW-0342">GTP-binding</keyword>
<dbReference type="GO" id="GO:0005634">
    <property type="term" value="C:nucleus"/>
    <property type="evidence" value="ECO:0007669"/>
    <property type="project" value="UniProtKB-SubCell"/>
</dbReference>
<feature type="region of interest" description="Disordered" evidence="16">
    <location>
        <begin position="640"/>
        <end position="691"/>
    </location>
</feature>
<keyword evidence="2 12" id="KW-0507">mRNA processing</keyword>
<feature type="binding site" evidence="15">
    <location>
        <begin position="527"/>
        <end position="529"/>
    </location>
    <ligand>
        <name>GTP</name>
        <dbReference type="ChEBI" id="CHEBI:37565"/>
    </ligand>
</feature>
<dbReference type="Pfam" id="PF01331">
    <property type="entry name" value="mRNA_cap_enzyme"/>
    <property type="match status" value="1"/>
</dbReference>
<evidence type="ECO:0000256" key="9">
    <source>
        <dbReference type="ARBA" id="ARBA00023134"/>
    </source>
</evidence>
<evidence type="ECO:0000256" key="12">
    <source>
        <dbReference type="PIRNR" id="PIRNR036958"/>
    </source>
</evidence>
<dbReference type="GO" id="GO:0004484">
    <property type="term" value="F:mRNA guanylyltransferase activity"/>
    <property type="evidence" value="ECO:0007669"/>
    <property type="project" value="UniProtKB-UniRule"/>
</dbReference>
<keyword evidence="10 12" id="KW-0539">Nucleus</keyword>
<feature type="binding site" evidence="15">
    <location>
        <position position="382"/>
    </location>
    <ligand>
        <name>GTP</name>
        <dbReference type="ChEBI" id="CHEBI:37565"/>
    </ligand>
</feature>
<accession>A0A1I8N707</accession>
<evidence type="ECO:0000256" key="14">
    <source>
        <dbReference type="PIRSR" id="PIRSR036958-2"/>
    </source>
</evidence>
<dbReference type="InterPro" id="IPR001339">
    <property type="entry name" value="mRNA_cap_enzyme_adenylation"/>
</dbReference>
<dbReference type="InterPro" id="IPR013846">
    <property type="entry name" value="mRNA_cap_enzyme_C"/>
</dbReference>
<comment type="subcellular location">
    <subcellularLocation>
        <location evidence="1 12">Nucleus</location>
    </subcellularLocation>
</comment>
<dbReference type="InterPro" id="IPR000387">
    <property type="entry name" value="Tyr_Pase_dom"/>
</dbReference>
<feature type="compositionally biased region" description="Basic residues" evidence="16">
    <location>
        <begin position="653"/>
        <end position="668"/>
    </location>
</feature>
<dbReference type="InterPro" id="IPR012340">
    <property type="entry name" value="NA-bd_OB-fold"/>
</dbReference>
<dbReference type="Gene3D" id="3.30.470.30">
    <property type="entry name" value="DNA ligase/mRNA capping enzyme"/>
    <property type="match status" value="1"/>
</dbReference>
<feature type="region of interest" description="Disordered" evidence="16">
    <location>
        <begin position="209"/>
        <end position="290"/>
    </location>
</feature>
<feature type="binding site" evidence="15">
    <location>
        <begin position="410"/>
        <end position="412"/>
    </location>
    <ligand>
        <name>GTP</name>
        <dbReference type="ChEBI" id="CHEBI:37565"/>
    </ligand>
</feature>
<feature type="binding site" evidence="15">
    <location>
        <position position="366"/>
    </location>
    <ligand>
        <name>GTP</name>
        <dbReference type="ChEBI" id="CHEBI:37565"/>
    </ligand>
</feature>
<keyword evidence="3 12" id="KW-0808">Transferase</keyword>
<dbReference type="Pfam" id="PF03919">
    <property type="entry name" value="mRNA_cap_C"/>
    <property type="match status" value="1"/>
</dbReference>
<evidence type="ECO:0000259" key="18">
    <source>
        <dbReference type="PROSITE" id="PS50056"/>
    </source>
</evidence>
<dbReference type="EnsemblMetazoa" id="MDOA012202-RB">
    <property type="protein sequence ID" value="MDOA012202-PB"/>
    <property type="gene ID" value="MDOA012202"/>
</dbReference>